<evidence type="ECO:0008006" key="4">
    <source>
        <dbReference type="Google" id="ProtNLM"/>
    </source>
</evidence>
<organism evidence="2 3">
    <name type="scientific">Streptomyces xinghaiensis</name>
    <dbReference type="NCBI Taxonomy" id="1038928"/>
    <lineage>
        <taxon>Bacteria</taxon>
        <taxon>Bacillati</taxon>
        <taxon>Actinomycetota</taxon>
        <taxon>Actinomycetes</taxon>
        <taxon>Kitasatosporales</taxon>
        <taxon>Streptomycetaceae</taxon>
        <taxon>Streptomyces</taxon>
    </lineage>
</organism>
<dbReference type="EMBL" id="JNAD02000001">
    <property type="protein sequence ID" value="RKM98806.1"/>
    <property type="molecule type" value="Genomic_DNA"/>
</dbReference>
<dbReference type="Proteomes" id="UP000028058">
    <property type="component" value="Unassembled WGS sequence"/>
</dbReference>
<name>A0A3R7IXJ9_9ACTN</name>
<dbReference type="OrthoDB" id="4350636at2"/>
<evidence type="ECO:0000256" key="1">
    <source>
        <dbReference type="SAM" id="MobiDB-lite"/>
    </source>
</evidence>
<dbReference type="RefSeq" id="WP_043460076.1">
    <property type="nucleotide sequence ID" value="NZ_CP134822.1"/>
</dbReference>
<evidence type="ECO:0000313" key="2">
    <source>
        <dbReference type="EMBL" id="RKM98806.1"/>
    </source>
</evidence>
<evidence type="ECO:0000313" key="3">
    <source>
        <dbReference type="Proteomes" id="UP000028058"/>
    </source>
</evidence>
<proteinExistence type="predicted"/>
<comment type="caution">
    <text evidence="2">The sequence shown here is derived from an EMBL/GenBank/DDBJ whole genome shotgun (WGS) entry which is preliminary data.</text>
</comment>
<dbReference type="AlphaFoldDB" id="A0A3R7IXJ9"/>
<feature type="compositionally biased region" description="Low complexity" evidence="1">
    <location>
        <begin position="189"/>
        <end position="202"/>
    </location>
</feature>
<protein>
    <recommendedName>
        <fullName evidence="4">Secreted protein</fullName>
    </recommendedName>
</protein>
<feature type="region of interest" description="Disordered" evidence="1">
    <location>
        <begin position="176"/>
        <end position="267"/>
    </location>
</feature>
<gene>
    <name evidence="2" type="ORF">SFRA_000645</name>
</gene>
<keyword evidence="3" id="KW-1185">Reference proteome</keyword>
<feature type="compositionally biased region" description="Basic and acidic residues" evidence="1">
    <location>
        <begin position="258"/>
        <end position="267"/>
    </location>
</feature>
<reference evidence="2 3" key="1">
    <citation type="journal article" date="2014" name="Genome Announc.">
        <title>Draft Genome Sequence of Streptomyces fradiae ATCC 19609, a Strain Highly Sensitive to Antibiotics.</title>
        <authorList>
            <person name="Bekker O.B."/>
            <person name="Klimina K.M."/>
            <person name="Vatlin A.A."/>
            <person name="Zakharevich N.V."/>
            <person name="Kasianov A.S."/>
            <person name="Danilenko V.N."/>
        </authorList>
    </citation>
    <scope>NUCLEOTIDE SEQUENCE [LARGE SCALE GENOMIC DNA]</scope>
    <source>
        <strain evidence="2 3">ATCC 19609</strain>
    </source>
</reference>
<accession>A0A3R7IXJ9</accession>
<sequence>MEAAILVVVLFFVLFVAGGVYATAKAVGAAKRGVDRTVAQARRTVEDTTLKARQLTLPGAAGEVAQLRLSLRTSMRATQETLRAAAPEDTSLGEALGLFDRLSAHGRELDAELKRLENEPDKSRVAAHLPELRERAERIVHSADSLRWAAQDRARQFADDDLGDLTGQIQMEAGALRHWTPAETPGRTPARGDAGPADAAGPAGPGPVRSHSTGRDSTGPDSIRPEARPGQSGAPEAPRTPPAITARDSRLRTGFPWEKTRRPESTT</sequence>